<reference evidence="2" key="1">
    <citation type="submission" date="2020-10" db="EMBL/GenBank/DDBJ databases">
        <authorList>
            <person name="Han B."/>
            <person name="Lu T."/>
            <person name="Zhao Q."/>
            <person name="Huang X."/>
            <person name="Zhao Y."/>
        </authorList>
    </citation>
    <scope>NUCLEOTIDE SEQUENCE</scope>
</reference>
<comment type="caution">
    <text evidence="2">The sequence shown here is derived from an EMBL/GenBank/DDBJ whole genome shotgun (WGS) entry which is preliminary data.</text>
</comment>
<evidence type="ECO:0000313" key="2">
    <source>
        <dbReference type="EMBL" id="CAD6269095.1"/>
    </source>
</evidence>
<gene>
    <name evidence="2" type="ORF">NCGR_LOCUS52400</name>
</gene>
<organism evidence="2 3">
    <name type="scientific">Miscanthus lutarioriparius</name>
    <dbReference type="NCBI Taxonomy" id="422564"/>
    <lineage>
        <taxon>Eukaryota</taxon>
        <taxon>Viridiplantae</taxon>
        <taxon>Streptophyta</taxon>
        <taxon>Embryophyta</taxon>
        <taxon>Tracheophyta</taxon>
        <taxon>Spermatophyta</taxon>
        <taxon>Magnoliopsida</taxon>
        <taxon>Liliopsida</taxon>
        <taxon>Poales</taxon>
        <taxon>Poaceae</taxon>
        <taxon>PACMAD clade</taxon>
        <taxon>Panicoideae</taxon>
        <taxon>Andropogonodae</taxon>
        <taxon>Andropogoneae</taxon>
        <taxon>Saccharinae</taxon>
        <taxon>Miscanthus</taxon>
    </lineage>
</organism>
<proteinExistence type="predicted"/>
<name>A0A811RGT5_9POAL</name>
<sequence length="373" mass="42148">MEEHADATKLGSSMSSCLPLLVFQHRHHGQEDVDNEMLMFSISKQSLHKNMEHGLLAVGNSSMCWTTPQGWILLARARDHDAAVSSACLWNPSTGDKLPLPDIITEEHEIPYHNRCMLSHKDPTHPGCVVVLFSYETPDFWYCHTAGDGGENNSISWRHHSYDIGNCASVPKPPKGKKARRSIRPIKRVIFLMASFQGKIYFSQSSSKDNMCAIDFSSCTSTTNHNRPRFQKFNFPFVDLPKELSSGKKWLVESQDQLFAVTMGFIAFNPNNIGAIEVYRMDSSSSTQDRWRRVHDIGDVVFLLEEDANTAASCSASILGLKANQIFFMKNIIDDDADLCIFDLETNTQEITQVHHHDDLILCRKPFWIVPPS</sequence>
<evidence type="ECO:0000259" key="1">
    <source>
        <dbReference type="Pfam" id="PF03478"/>
    </source>
</evidence>
<keyword evidence="3" id="KW-1185">Reference proteome</keyword>
<accession>A0A811RGT5</accession>
<dbReference type="PANTHER" id="PTHR33127">
    <property type="entry name" value="TRANSMEMBRANE PROTEIN"/>
    <property type="match status" value="1"/>
</dbReference>
<protein>
    <recommendedName>
        <fullName evidence="1">KIB1-4 beta-propeller domain-containing protein</fullName>
    </recommendedName>
</protein>
<dbReference type="InterPro" id="IPR005174">
    <property type="entry name" value="KIB1-4_b-propeller"/>
</dbReference>
<dbReference type="Proteomes" id="UP000604825">
    <property type="component" value="Unassembled WGS sequence"/>
</dbReference>
<dbReference type="PANTHER" id="PTHR33127:SF33">
    <property type="entry name" value="DUF295 DOMAIN-CONTAINING PROTEIN"/>
    <property type="match status" value="1"/>
</dbReference>
<evidence type="ECO:0000313" key="3">
    <source>
        <dbReference type="Proteomes" id="UP000604825"/>
    </source>
</evidence>
<dbReference type="Pfam" id="PF03478">
    <property type="entry name" value="Beta-prop_KIB1-4"/>
    <property type="match status" value="1"/>
</dbReference>
<feature type="domain" description="KIB1-4 beta-propeller" evidence="1">
    <location>
        <begin position="40"/>
        <end position="343"/>
    </location>
</feature>
<dbReference type="AlphaFoldDB" id="A0A811RGT5"/>
<dbReference type="EMBL" id="CAJGYO010000014">
    <property type="protein sequence ID" value="CAD6269095.1"/>
    <property type="molecule type" value="Genomic_DNA"/>
</dbReference>
<dbReference type="OrthoDB" id="683321at2759"/>